<dbReference type="Pfam" id="PF12931">
    <property type="entry name" value="TPR_Sec16"/>
    <property type="match status" value="1"/>
</dbReference>
<keyword evidence="6 10" id="KW-0653">Protein transport</keyword>
<feature type="region of interest" description="Disordered" evidence="11">
    <location>
        <begin position="1"/>
        <end position="137"/>
    </location>
</feature>
<feature type="compositionally biased region" description="Gly residues" evidence="11">
    <location>
        <begin position="1694"/>
        <end position="1707"/>
    </location>
</feature>
<feature type="region of interest" description="Disordered" evidence="11">
    <location>
        <begin position="153"/>
        <end position="375"/>
    </location>
</feature>
<feature type="compositionally biased region" description="Basic and acidic residues" evidence="11">
    <location>
        <begin position="115"/>
        <end position="131"/>
    </location>
</feature>
<dbReference type="GO" id="GO:0070971">
    <property type="term" value="C:endoplasmic reticulum exit site"/>
    <property type="evidence" value="ECO:0007669"/>
    <property type="project" value="TreeGrafter"/>
</dbReference>
<evidence type="ECO:0000256" key="8">
    <source>
        <dbReference type="ARBA" id="ARBA00023136"/>
    </source>
</evidence>
<feature type="compositionally biased region" description="Low complexity" evidence="11">
    <location>
        <begin position="769"/>
        <end position="809"/>
    </location>
</feature>
<keyword evidence="7 10" id="KW-0072">Autophagy</keyword>
<evidence type="ECO:0000259" key="13">
    <source>
        <dbReference type="Pfam" id="PF12932"/>
    </source>
</evidence>
<evidence type="ECO:0000313" key="15">
    <source>
        <dbReference type="Proteomes" id="UP001138500"/>
    </source>
</evidence>
<protein>
    <recommendedName>
        <fullName evidence="10">Protein transport protein sec16</fullName>
    </recommendedName>
</protein>
<keyword evidence="15" id="KW-1185">Reference proteome</keyword>
<comment type="function">
    <text evidence="9 10">Involved in the initiation of assembly of the COPII coat required for the formation of transport vesicles from the endoplasmic reticulum (ER) and the selection of cargo molecules. Also involved in autophagy.</text>
</comment>
<feature type="region of interest" description="Disordered" evidence="11">
    <location>
        <begin position="1460"/>
        <end position="1491"/>
    </location>
</feature>
<feature type="compositionally biased region" description="Pro residues" evidence="11">
    <location>
        <begin position="689"/>
        <end position="716"/>
    </location>
</feature>
<dbReference type="Gene3D" id="1.25.40.1030">
    <property type="match status" value="1"/>
</dbReference>
<feature type="region of interest" description="Disordered" evidence="11">
    <location>
        <begin position="1832"/>
        <end position="1854"/>
    </location>
</feature>
<dbReference type="GO" id="GO:0007030">
    <property type="term" value="P:Golgi organization"/>
    <property type="evidence" value="ECO:0007669"/>
    <property type="project" value="TreeGrafter"/>
</dbReference>
<dbReference type="OrthoDB" id="8918678at2759"/>
<evidence type="ECO:0000256" key="2">
    <source>
        <dbReference type="ARBA" id="ARBA00005927"/>
    </source>
</evidence>
<feature type="compositionally biased region" description="Polar residues" evidence="11">
    <location>
        <begin position="346"/>
        <end position="357"/>
    </location>
</feature>
<feature type="compositionally biased region" description="Polar residues" evidence="11">
    <location>
        <begin position="584"/>
        <end position="604"/>
    </location>
</feature>
<keyword evidence="3 10" id="KW-0813">Transport</keyword>
<evidence type="ECO:0000256" key="4">
    <source>
        <dbReference type="ARBA" id="ARBA00022824"/>
    </source>
</evidence>
<keyword evidence="4 10" id="KW-0256">Endoplasmic reticulum</keyword>
<feature type="compositionally biased region" description="Polar residues" evidence="11">
    <location>
        <begin position="249"/>
        <end position="258"/>
    </location>
</feature>
<dbReference type="GO" id="GO:0070973">
    <property type="term" value="P:protein localization to endoplasmic reticulum exit site"/>
    <property type="evidence" value="ECO:0007669"/>
    <property type="project" value="TreeGrafter"/>
</dbReference>
<feature type="compositionally biased region" description="Pro residues" evidence="11">
    <location>
        <begin position="889"/>
        <end position="905"/>
    </location>
</feature>
<feature type="region of interest" description="Disordered" evidence="11">
    <location>
        <begin position="1548"/>
        <end position="1578"/>
    </location>
</feature>
<dbReference type="GO" id="GO:0012507">
    <property type="term" value="C:ER to Golgi transport vesicle membrane"/>
    <property type="evidence" value="ECO:0007669"/>
    <property type="project" value="TreeGrafter"/>
</dbReference>
<dbReference type="Pfam" id="PF12932">
    <property type="entry name" value="Sec16"/>
    <property type="match status" value="1"/>
</dbReference>
<name>A0A9W7SPD4_9PEZI</name>
<feature type="compositionally biased region" description="Basic and acidic residues" evidence="11">
    <location>
        <begin position="298"/>
        <end position="311"/>
    </location>
</feature>
<dbReference type="GO" id="GO:0015031">
    <property type="term" value="P:protein transport"/>
    <property type="evidence" value="ECO:0007669"/>
    <property type="project" value="UniProtKB-KW"/>
</dbReference>
<feature type="compositionally biased region" description="Polar residues" evidence="11">
    <location>
        <begin position="840"/>
        <end position="858"/>
    </location>
</feature>
<dbReference type="InterPro" id="IPR024298">
    <property type="entry name" value="Sec16_Sec23-bd"/>
</dbReference>
<evidence type="ECO:0000256" key="5">
    <source>
        <dbReference type="ARBA" id="ARBA00022892"/>
    </source>
</evidence>
<comment type="caution">
    <text evidence="14">The sequence shown here is derived from an EMBL/GenBank/DDBJ whole genome shotgun (WGS) entry which is preliminary data.</text>
</comment>
<dbReference type="PANTHER" id="PTHR13402:SF6">
    <property type="entry name" value="SECRETORY 16, ISOFORM I"/>
    <property type="match status" value="1"/>
</dbReference>
<dbReference type="EMBL" id="RIBY02002039">
    <property type="protein sequence ID" value="KAH9826065.1"/>
    <property type="molecule type" value="Genomic_DNA"/>
</dbReference>
<feature type="compositionally biased region" description="Polar residues" evidence="11">
    <location>
        <begin position="267"/>
        <end position="281"/>
    </location>
</feature>
<sequence>MSDEEYPNFGNADPTASTAPSNTSPDEPSTAYWDRPLHPEALASEEHEAEAEAEADDDFYERYPGATPKKQQQEQSRSRIMSTAEDLDNDSMTARIGDAMSANRSASAENGAADEEARREELEAATEHPQVEEGGAVDPEAAMDEEAAVFHADETAVEQERDLERVPEPEADASHDVEGGEAMEEPLHEEDAHEDHAPEERYEHQGGVPDMEAAQDEEPDAPLLEDEEAPPTTGQISGEPTFALDGESSPRQPASKAQSAPPHIDRSFTTNFTEMSVQELPQETIREQPEMEDWPAQDDDKTFAELLDHQRPQTTDEAADLASQEVAESSVDNTLESISGRGEQQEPAQTRPTTQDWPQEDSDDDFTQMLGGQQEIMPEHLADADVAAQGLGDVNVPDAVPEPAAGGDEEDLAAKFAAALDFGDDDFLAGDDELLSDADDELLDDGPDDHDPSKLFGDQDGLLEDEPFLSEPQSQQQAPQQSQQQARNVSSGQDQPASQMPHQSPFATQSPFIQQNHGRSAGTPDTGLFDIYNTQPASAQQQPPQRPGLQTAQSFVDKSKSGYQAYGDLPMEVVRPRRRPAQLPAQTAMSQPPPRTSSFGTPNSSAPPTPQLAQGLPLGSSTPSIGASQSSGPNAPAPPRPNGNASAKGTPSIDSGFFADLPVAPKLRARPSSVFTPQTPGTPAILPGPTGPPQVHPSRAQPPPPQPPQRGMPPSGPQQQPMYGGLRQPERMPLLPDESSAPAQQQPPPGLPAQARYSPGLAPAPQPAPSRYSPAPAATSTVPAASRYSPAPGAQPGQGPRRQPSSGPGVHPFAPRTSSPLAYATDKPHPPLPAEAGKSMTMSPPRSSGVLPSTTGSSPERKAPSRYSPAASSASASGSTYGGGVVSPPELPPTAPPASGAPPRPRTQSPGAAMKQPRYAMISSDRPTSATGIPTMHSFNQAQQQQQPPLVQRSTTGPALPHRRQFSRDAIFAVPQDERGQDLLERWKGQPIFTWGASGAIVYTFPKVTPFWGGGPGQSSVRSTPGEITLTDATSFQPMDDRNAKFPGPLPVKGKGKKKDVLTWMTGKIEDLERQVEGAMLDFNLPTDLKKRTEEKLVLWKITRVFVENDGVLEGSPKIEDEVRKILLPNLAEISQVVDLQSSGSTSAVSADPVDKTVLLQLRQALLDGQRERAVWLAEEKKLWGHAMLIASTMGPEIWKQIIQSFVRSQVKIVGSDARSLAALYQVFAGNADESVDELVPPSARAGFQMVSKSDGSVTGNPMEGLEQWRETLGLVVGNRTPNDGPSLLALGKLLMSYGRAEAASSCFLFARAYTKHTGADDAEVSFVLLGANHQSPEESLGSDLDTIILTEIYEWACSLSAQPTAAHYIPHLQSYKFIHAHNLAGFGLKTKAQAYCDQIAQAPTSNTRTSPYYHPAFKQAIVDLQDFLAQAPADGKGGIFGRPAINKVSSGAATWFNKFVSGGEDESPQEGSMQGAPVEESGPFGRVSGEMSRKGSVADIYGSMMTGGNVPMTPGSQAGNYLASSPSASGTLGAGGRYAPGGAATHRAGLGAPFSPESNTMSASTLQQQRPLAGSRAVSARYAPATASALSSGLGVQGLDVPRPEPGRATSDYGAIYNGGSRRGSTQTGSSQSSYNPTPNLAQEPSLYAYQSSPLVQPYQSADQAGEEDAFTSTASTGQAPEPDTGAQDAEGGSYGGGFQPIGGSTGYEPPSYQPYEPDPEPEEGDAPKPKKKSIMDLDDDDDAIARQAAALKKAQADREADDAFRKAAEADAARDKEKSDGKKAGWLGGWFGGGGKKESSADLNKPIKAKLGEENSFVYDEALGKWVNKKASAGEATAAAATPPPPMRGRPV</sequence>
<dbReference type="PANTHER" id="PTHR13402">
    <property type="entry name" value="RGPR-RELATED"/>
    <property type="match status" value="1"/>
</dbReference>
<feature type="compositionally biased region" description="Polar residues" evidence="11">
    <location>
        <begin position="14"/>
        <end position="27"/>
    </location>
</feature>
<dbReference type="GO" id="GO:0016192">
    <property type="term" value="P:vesicle-mediated transport"/>
    <property type="evidence" value="ECO:0007669"/>
    <property type="project" value="UniProtKB-KW"/>
</dbReference>
<feature type="domain" description="Sec16 central conserved" evidence="13">
    <location>
        <begin position="991"/>
        <end position="1111"/>
    </location>
</feature>
<gene>
    <name evidence="14" type="ORF">Tdes44962_MAKER10099</name>
</gene>
<feature type="compositionally biased region" description="Acidic residues" evidence="11">
    <location>
        <begin position="438"/>
        <end position="448"/>
    </location>
</feature>
<evidence type="ECO:0000256" key="7">
    <source>
        <dbReference type="ARBA" id="ARBA00023006"/>
    </source>
</evidence>
<feature type="domain" description="Sec16 Sec23-binding" evidence="12">
    <location>
        <begin position="1162"/>
        <end position="1463"/>
    </location>
</feature>
<proteinExistence type="inferred from homology"/>
<dbReference type="FunFam" id="1.25.40.1030:FF:000008">
    <property type="entry name" value="Protein transport protein sec16"/>
    <property type="match status" value="1"/>
</dbReference>
<feature type="region of interest" description="Disordered" evidence="11">
    <location>
        <begin position="1590"/>
        <end position="1643"/>
    </location>
</feature>
<evidence type="ECO:0000256" key="1">
    <source>
        <dbReference type="ARBA" id="ARBA00004397"/>
    </source>
</evidence>
<comment type="subcellular location">
    <subcellularLocation>
        <location evidence="1">Endoplasmic reticulum membrane</location>
        <topology evidence="1">Peripheral membrane protein</topology>
        <orientation evidence="1">Cytoplasmic side</orientation>
    </subcellularLocation>
</comment>
<evidence type="ECO:0000256" key="11">
    <source>
        <dbReference type="SAM" id="MobiDB-lite"/>
    </source>
</evidence>
<organism evidence="14 15">
    <name type="scientific">Teratosphaeria destructans</name>
    <dbReference type="NCBI Taxonomy" id="418781"/>
    <lineage>
        <taxon>Eukaryota</taxon>
        <taxon>Fungi</taxon>
        <taxon>Dikarya</taxon>
        <taxon>Ascomycota</taxon>
        <taxon>Pezizomycotina</taxon>
        <taxon>Dothideomycetes</taxon>
        <taxon>Dothideomycetidae</taxon>
        <taxon>Mycosphaerellales</taxon>
        <taxon>Teratosphaeriaceae</taxon>
        <taxon>Teratosphaeria</taxon>
    </lineage>
</organism>
<reference evidence="14 15" key="1">
    <citation type="journal article" date="2018" name="IMA Fungus">
        <title>IMA Genome-F 10: Nine draft genome sequences of Claviceps purpurea s.lat., including C. arundinis, C. humidiphila, and C. cf. spartinae, pseudomolecules for the pitch canker pathogen Fusarium circinatum, draft genome of Davidsoniella eucalypti, Grosmannia galeiformis, Quambalaria eucalypti, and Teratosphaeria destructans.</title>
        <authorList>
            <person name="Wingfield B.D."/>
            <person name="Liu M."/>
            <person name="Nguyen H.D."/>
            <person name="Lane F.A."/>
            <person name="Morgan S.W."/>
            <person name="De Vos L."/>
            <person name="Wilken P.M."/>
            <person name="Duong T.A."/>
            <person name="Aylward J."/>
            <person name="Coetzee M.P."/>
            <person name="Dadej K."/>
            <person name="De Beer Z.W."/>
            <person name="Findlay W."/>
            <person name="Havenga M."/>
            <person name="Kolarik M."/>
            <person name="Menzies J.G."/>
            <person name="Naidoo K."/>
            <person name="Pochopski O."/>
            <person name="Shoukouhi P."/>
            <person name="Santana Q.C."/>
            <person name="Seifert K.A."/>
            <person name="Soal N."/>
            <person name="Steenkamp E.T."/>
            <person name="Tatham C.T."/>
            <person name="van der Nest M.A."/>
            <person name="Wingfield M.J."/>
        </authorList>
    </citation>
    <scope>NUCLEOTIDE SEQUENCE [LARGE SCALE GENOMIC DNA]</scope>
    <source>
        <strain evidence="14">CMW44962</strain>
    </source>
</reference>
<feature type="compositionally biased region" description="Polar residues" evidence="11">
    <location>
        <begin position="619"/>
        <end position="629"/>
    </location>
</feature>
<feature type="compositionally biased region" description="Acidic residues" evidence="11">
    <location>
        <begin position="213"/>
        <end position="229"/>
    </location>
</feature>
<comment type="similarity">
    <text evidence="2 10">Belongs to the SEC16 family.</text>
</comment>
<evidence type="ECO:0000256" key="6">
    <source>
        <dbReference type="ARBA" id="ARBA00022927"/>
    </source>
</evidence>
<feature type="compositionally biased region" description="Polar residues" evidence="11">
    <location>
        <begin position="326"/>
        <end position="337"/>
    </location>
</feature>
<feature type="compositionally biased region" description="Basic and acidic residues" evidence="11">
    <location>
        <begin position="153"/>
        <end position="178"/>
    </location>
</feature>
<keyword evidence="5 10" id="KW-0931">ER-Golgi transport</keyword>
<dbReference type="GO" id="GO:0006914">
    <property type="term" value="P:autophagy"/>
    <property type="evidence" value="ECO:0007669"/>
    <property type="project" value="UniProtKB-KW"/>
</dbReference>
<evidence type="ECO:0000259" key="12">
    <source>
        <dbReference type="Pfam" id="PF12931"/>
    </source>
</evidence>
<accession>A0A9W7SPD4</accession>
<feature type="compositionally biased region" description="Acidic residues" evidence="11">
    <location>
        <begin position="47"/>
        <end position="59"/>
    </location>
</feature>
<dbReference type="InterPro" id="IPR024340">
    <property type="entry name" value="Sec16_CCD"/>
</dbReference>
<evidence type="ECO:0000313" key="14">
    <source>
        <dbReference type="EMBL" id="KAH9826065.1"/>
    </source>
</evidence>
<feature type="non-terminal residue" evidence="14">
    <location>
        <position position="1854"/>
    </location>
</feature>
<feature type="compositionally biased region" description="Low complexity" evidence="11">
    <location>
        <begin position="865"/>
        <end position="879"/>
    </location>
</feature>
<feature type="region of interest" description="Disordered" evidence="11">
    <location>
        <begin position="392"/>
        <end position="411"/>
    </location>
</feature>
<dbReference type="Proteomes" id="UP001138500">
    <property type="component" value="Unassembled WGS sequence"/>
</dbReference>
<feature type="compositionally biased region" description="Polar residues" evidence="11">
    <location>
        <begin position="487"/>
        <end position="518"/>
    </location>
</feature>
<feature type="region of interest" description="Disordered" evidence="11">
    <location>
        <begin position="1659"/>
        <end position="1803"/>
    </location>
</feature>
<feature type="compositionally biased region" description="Low complexity" evidence="11">
    <location>
        <begin position="1620"/>
        <end position="1635"/>
    </location>
</feature>
<keyword evidence="8 10" id="KW-0472">Membrane</keyword>
<reference evidence="14 15" key="2">
    <citation type="journal article" date="2021" name="Curr. Genet.">
        <title>Genetic response to nitrogen starvation in the aggressive Eucalyptus foliar pathogen Teratosphaeria destructans.</title>
        <authorList>
            <person name="Havenga M."/>
            <person name="Wingfield B.D."/>
            <person name="Wingfield M.J."/>
            <person name="Dreyer L.L."/>
            <person name="Roets F."/>
            <person name="Aylward J."/>
        </authorList>
    </citation>
    <scope>NUCLEOTIDE SEQUENCE [LARGE SCALE GENOMIC DNA]</scope>
    <source>
        <strain evidence="14">CMW44962</strain>
    </source>
</reference>
<feature type="compositionally biased region" description="Low complexity" evidence="11">
    <location>
        <begin position="472"/>
        <end position="486"/>
    </location>
</feature>
<dbReference type="CDD" id="cd09233">
    <property type="entry name" value="ACE1-Sec16-like"/>
    <property type="match status" value="1"/>
</dbReference>
<evidence type="ECO:0000256" key="10">
    <source>
        <dbReference type="RuleBase" id="RU364101"/>
    </source>
</evidence>
<feature type="compositionally biased region" description="Polar residues" evidence="11">
    <location>
        <begin position="1557"/>
        <end position="1571"/>
    </location>
</feature>
<feature type="compositionally biased region" description="Pro residues" evidence="11">
    <location>
        <begin position="1844"/>
        <end position="1854"/>
    </location>
</feature>
<feature type="compositionally biased region" description="Basic and acidic residues" evidence="11">
    <location>
        <begin position="185"/>
        <end position="204"/>
    </location>
</feature>
<evidence type="ECO:0000256" key="3">
    <source>
        <dbReference type="ARBA" id="ARBA00022448"/>
    </source>
</evidence>
<evidence type="ECO:0000256" key="9">
    <source>
        <dbReference type="ARBA" id="ARBA00024687"/>
    </source>
</evidence>
<dbReference type="GO" id="GO:0005789">
    <property type="term" value="C:endoplasmic reticulum membrane"/>
    <property type="evidence" value="ECO:0007669"/>
    <property type="project" value="UniProtKB-SubCell"/>
</dbReference>
<feature type="compositionally biased region" description="Polar residues" evidence="11">
    <location>
        <begin position="69"/>
        <end position="81"/>
    </location>
</feature>
<feature type="compositionally biased region" description="Basic and acidic residues" evidence="11">
    <location>
        <begin position="1756"/>
        <end position="1785"/>
    </location>
</feature>
<feature type="region of interest" description="Disordered" evidence="11">
    <location>
        <begin position="438"/>
        <end position="915"/>
    </location>
</feature>